<feature type="transmembrane region" description="Helical" evidence="7">
    <location>
        <begin position="73"/>
        <end position="99"/>
    </location>
</feature>
<dbReference type="PANTHER" id="PTHR11453:SF82">
    <property type="entry name" value="BORON TRANSPORTER 1"/>
    <property type="match status" value="1"/>
</dbReference>
<evidence type="ECO:0000256" key="5">
    <source>
        <dbReference type="ARBA" id="ARBA00022989"/>
    </source>
</evidence>
<feature type="transmembrane region" description="Helical" evidence="7">
    <location>
        <begin position="190"/>
        <end position="211"/>
    </location>
</feature>
<keyword evidence="3" id="KW-0926">Vacuole</keyword>
<comment type="caution">
    <text evidence="9">The sequence shown here is derived from an EMBL/GenBank/DDBJ whole genome shotgun (WGS) entry which is preliminary data.</text>
</comment>
<feature type="domain" description="Bicarbonate transporter-like transmembrane" evidence="8">
    <location>
        <begin position="212"/>
        <end position="523"/>
    </location>
</feature>
<dbReference type="PANTHER" id="PTHR11453">
    <property type="entry name" value="ANION EXCHANGE PROTEIN"/>
    <property type="match status" value="1"/>
</dbReference>
<name>A0A9P0QU31_9ASCO</name>
<dbReference type="EMBL" id="CAKXYY010000020">
    <property type="protein sequence ID" value="CAH2354978.1"/>
    <property type="molecule type" value="Genomic_DNA"/>
</dbReference>
<dbReference type="AlphaFoldDB" id="A0A9P0QU31"/>
<dbReference type="InterPro" id="IPR011531">
    <property type="entry name" value="HCO3_transpt-like_TM_dom"/>
</dbReference>
<protein>
    <submittedName>
        <fullName evidence="9">Boron transporter 1</fullName>
    </submittedName>
</protein>
<evidence type="ECO:0000256" key="2">
    <source>
        <dbReference type="ARBA" id="ARBA00010993"/>
    </source>
</evidence>
<sequence length="569" mass="63812">MQVGLKTFNYFGYGVYNDIRSRLPYYGSDFKDAYNYRVIPSTVFIFFTNLLPAIAFAQDMFDKTNDSYGVNEVLLSSAMAGVVFGLFAGQPLCIVGVTGPISIFSYTVYELIQPRGTPYFPFMCWIYLWSMVMHLIIAFGNMISFLKIISSFSCDVFGFFICIVYIQKGIQILTGQFHGDKPGESVEAGFYSVMLALLMSVAGIGSFIFGSQLHYFKPWVRKVFVDYGTPLSVIFFTGFVHFGGYLSSTKLSHLPISQSFQPTLHGSASRPHGWFIHFWPDSSDPSAISVGDVFLALPFAILLTFLFYFDHNVSSLMCLSKEYPLKKPAAFHWDFALLGITTGVAGLIGIPAPNGLIPQAPLHTQSLVVHDLKTGKAISVVEQRVTNTLQGLMTFVMMTRPFLVVLGLIPQAVLAGLFFIMGITGLHGNVLTNGIRYIFLDDRYIKYDPQCPEIFRTIDNLPQKKWYYIYLLLSLIAAGLEFGITNTKGAVGFPGVLMFFAICAKWVWPYIIPPDQLELLDSEVADERIVRNLEISKIVKDRKREKEEKDLEGDIEEITSIEDFNTSSN</sequence>
<dbReference type="FunFam" id="1.10.287.570:FF:000003">
    <property type="entry name" value="Anion exchange family protein"/>
    <property type="match status" value="1"/>
</dbReference>
<dbReference type="Gene3D" id="1.10.287.570">
    <property type="entry name" value="Helical hairpin bin"/>
    <property type="match status" value="1"/>
</dbReference>
<dbReference type="GO" id="GO:0005774">
    <property type="term" value="C:vacuolar membrane"/>
    <property type="evidence" value="ECO:0007669"/>
    <property type="project" value="UniProtKB-SubCell"/>
</dbReference>
<comment type="similarity">
    <text evidence="2">Belongs to the anion exchanger (TC 2.A.31) family.</text>
</comment>
<evidence type="ECO:0000256" key="6">
    <source>
        <dbReference type="ARBA" id="ARBA00023136"/>
    </source>
</evidence>
<gene>
    <name evidence="9" type="ORF">CLIB1423_20S01266</name>
</gene>
<feature type="transmembrane region" description="Helical" evidence="7">
    <location>
        <begin position="38"/>
        <end position="61"/>
    </location>
</feature>
<keyword evidence="10" id="KW-1185">Reference proteome</keyword>
<evidence type="ECO:0000256" key="3">
    <source>
        <dbReference type="ARBA" id="ARBA00022554"/>
    </source>
</evidence>
<dbReference type="GO" id="GO:0050801">
    <property type="term" value="P:monoatomic ion homeostasis"/>
    <property type="evidence" value="ECO:0007669"/>
    <property type="project" value="TreeGrafter"/>
</dbReference>
<comment type="subcellular location">
    <subcellularLocation>
        <location evidence="1">Vacuole membrane</location>
        <topology evidence="1">Multi-pass membrane protein</topology>
    </subcellularLocation>
</comment>
<evidence type="ECO:0000313" key="9">
    <source>
        <dbReference type="EMBL" id="CAH2354978.1"/>
    </source>
</evidence>
<feature type="transmembrane region" description="Helical" evidence="7">
    <location>
        <begin position="466"/>
        <end position="484"/>
    </location>
</feature>
<dbReference type="GO" id="GO:0080139">
    <property type="term" value="F:borate efflux transmembrane transporter activity"/>
    <property type="evidence" value="ECO:0007669"/>
    <property type="project" value="TreeGrafter"/>
</dbReference>
<proteinExistence type="inferred from homology"/>
<dbReference type="GO" id="GO:0005886">
    <property type="term" value="C:plasma membrane"/>
    <property type="evidence" value="ECO:0007669"/>
    <property type="project" value="TreeGrafter"/>
</dbReference>
<evidence type="ECO:0000256" key="4">
    <source>
        <dbReference type="ARBA" id="ARBA00022692"/>
    </source>
</evidence>
<dbReference type="GO" id="GO:0006820">
    <property type="term" value="P:monoatomic anion transport"/>
    <property type="evidence" value="ECO:0007669"/>
    <property type="project" value="InterPro"/>
</dbReference>
<evidence type="ECO:0000256" key="1">
    <source>
        <dbReference type="ARBA" id="ARBA00004128"/>
    </source>
</evidence>
<organism evidence="9 10">
    <name type="scientific">[Candida] railenensis</name>
    <dbReference type="NCBI Taxonomy" id="45579"/>
    <lineage>
        <taxon>Eukaryota</taxon>
        <taxon>Fungi</taxon>
        <taxon>Dikarya</taxon>
        <taxon>Ascomycota</taxon>
        <taxon>Saccharomycotina</taxon>
        <taxon>Pichiomycetes</taxon>
        <taxon>Debaryomycetaceae</taxon>
        <taxon>Kurtzmaniella</taxon>
    </lineage>
</organism>
<evidence type="ECO:0000259" key="8">
    <source>
        <dbReference type="Pfam" id="PF00955"/>
    </source>
</evidence>
<keyword evidence="5 7" id="KW-1133">Transmembrane helix</keyword>
<feature type="transmembrane region" description="Helical" evidence="7">
    <location>
        <begin position="287"/>
        <end position="309"/>
    </location>
</feature>
<dbReference type="OrthoDB" id="1735926at2759"/>
<feature type="transmembrane region" description="Helical" evidence="7">
    <location>
        <begin position="119"/>
        <end position="140"/>
    </location>
</feature>
<dbReference type="InterPro" id="IPR003020">
    <property type="entry name" value="HCO3_transpt_euk"/>
</dbReference>
<dbReference type="Pfam" id="PF00955">
    <property type="entry name" value="HCO3_cotransp"/>
    <property type="match status" value="2"/>
</dbReference>
<keyword evidence="4 7" id="KW-0812">Transmembrane</keyword>
<keyword evidence="6 7" id="KW-0472">Membrane</keyword>
<dbReference type="Proteomes" id="UP000837801">
    <property type="component" value="Unassembled WGS sequence"/>
</dbReference>
<feature type="transmembrane region" description="Helical" evidence="7">
    <location>
        <begin position="223"/>
        <end position="246"/>
    </location>
</feature>
<dbReference type="GO" id="GO:0000324">
    <property type="term" value="C:fungal-type vacuole"/>
    <property type="evidence" value="ECO:0007669"/>
    <property type="project" value="TreeGrafter"/>
</dbReference>
<feature type="transmembrane region" description="Helical" evidence="7">
    <location>
        <begin position="152"/>
        <end position="170"/>
    </location>
</feature>
<evidence type="ECO:0000256" key="7">
    <source>
        <dbReference type="SAM" id="Phobius"/>
    </source>
</evidence>
<reference evidence="9" key="1">
    <citation type="submission" date="2022-03" db="EMBL/GenBank/DDBJ databases">
        <authorList>
            <person name="Legras J.-L."/>
            <person name="Devillers H."/>
            <person name="Grondin C."/>
        </authorList>
    </citation>
    <scope>NUCLEOTIDE SEQUENCE</scope>
    <source>
        <strain evidence="9">CLIB 1423</strain>
    </source>
</reference>
<feature type="transmembrane region" description="Helical" evidence="7">
    <location>
        <begin position="490"/>
        <end position="508"/>
    </location>
</feature>
<dbReference type="GO" id="GO:0005452">
    <property type="term" value="F:solute:inorganic anion antiporter activity"/>
    <property type="evidence" value="ECO:0007669"/>
    <property type="project" value="InterPro"/>
</dbReference>
<evidence type="ECO:0000313" key="10">
    <source>
        <dbReference type="Proteomes" id="UP000837801"/>
    </source>
</evidence>
<feature type="transmembrane region" description="Helical" evidence="7">
    <location>
        <begin position="402"/>
        <end position="426"/>
    </location>
</feature>
<feature type="domain" description="Bicarbonate transporter-like transmembrane" evidence="8">
    <location>
        <begin position="10"/>
        <end position="177"/>
    </location>
</feature>
<accession>A0A9P0QU31</accession>